<proteinExistence type="predicted"/>
<reference evidence="1 2" key="1">
    <citation type="journal article" date="2022" name="Hortic Res">
        <title>A haplotype resolved chromosomal level avocado genome allows analysis of novel avocado genes.</title>
        <authorList>
            <person name="Nath O."/>
            <person name="Fletcher S.J."/>
            <person name="Hayward A."/>
            <person name="Shaw L.M."/>
            <person name="Masouleh A.K."/>
            <person name="Furtado A."/>
            <person name="Henry R.J."/>
            <person name="Mitter N."/>
        </authorList>
    </citation>
    <scope>NUCLEOTIDE SEQUENCE [LARGE SCALE GENOMIC DNA]</scope>
    <source>
        <strain evidence="2">cv. Hass</strain>
    </source>
</reference>
<evidence type="ECO:0000313" key="1">
    <source>
        <dbReference type="EMBL" id="KAJ8629660.1"/>
    </source>
</evidence>
<evidence type="ECO:0000313" key="2">
    <source>
        <dbReference type="Proteomes" id="UP001234297"/>
    </source>
</evidence>
<gene>
    <name evidence="1" type="ORF">MRB53_022983</name>
</gene>
<organism evidence="1 2">
    <name type="scientific">Persea americana</name>
    <name type="common">Avocado</name>
    <dbReference type="NCBI Taxonomy" id="3435"/>
    <lineage>
        <taxon>Eukaryota</taxon>
        <taxon>Viridiplantae</taxon>
        <taxon>Streptophyta</taxon>
        <taxon>Embryophyta</taxon>
        <taxon>Tracheophyta</taxon>
        <taxon>Spermatophyta</taxon>
        <taxon>Magnoliopsida</taxon>
        <taxon>Magnoliidae</taxon>
        <taxon>Laurales</taxon>
        <taxon>Lauraceae</taxon>
        <taxon>Persea</taxon>
    </lineage>
</organism>
<protein>
    <submittedName>
        <fullName evidence="1">Uncharacterized protein</fullName>
    </submittedName>
</protein>
<keyword evidence="2" id="KW-1185">Reference proteome</keyword>
<dbReference type="EMBL" id="CM056815">
    <property type="protein sequence ID" value="KAJ8629660.1"/>
    <property type="molecule type" value="Genomic_DNA"/>
</dbReference>
<accession>A0ACC2L8Q8</accession>
<name>A0ACC2L8Q8_PERAE</name>
<sequence>MARLERKQISGENDNGVNETSDFEPPENWLEAAEKKVEGKLQVTAPDMRYNDLDPPLRRCLLFFCVVPKDAVIHKRSIIYWWIGEGLVKQNETPNSRAGW</sequence>
<dbReference type="Proteomes" id="UP001234297">
    <property type="component" value="Chromosome 7"/>
</dbReference>
<comment type="caution">
    <text evidence="1">The sequence shown here is derived from an EMBL/GenBank/DDBJ whole genome shotgun (WGS) entry which is preliminary data.</text>
</comment>